<dbReference type="EMBL" id="LAZR01007670">
    <property type="protein sequence ID" value="KKM83727.1"/>
    <property type="molecule type" value="Genomic_DNA"/>
</dbReference>
<sequence>MKRYPKVFTSYWNGETRGYCGILEKDDFKHEAYLAWKAGRAHEKEIHANSWTLLHRQPAEPTQLPSEVTS</sequence>
<proteinExistence type="predicted"/>
<dbReference type="AlphaFoldDB" id="A0A0F9NR34"/>
<organism evidence="1">
    <name type="scientific">marine sediment metagenome</name>
    <dbReference type="NCBI Taxonomy" id="412755"/>
    <lineage>
        <taxon>unclassified sequences</taxon>
        <taxon>metagenomes</taxon>
        <taxon>ecological metagenomes</taxon>
    </lineage>
</organism>
<comment type="caution">
    <text evidence="1">The sequence shown here is derived from an EMBL/GenBank/DDBJ whole genome shotgun (WGS) entry which is preliminary data.</text>
</comment>
<reference evidence="1" key="1">
    <citation type="journal article" date="2015" name="Nature">
        <title>Complex archaea that bridge the gap between prokaryotes and eukaryotes.</title>
        <authorList>
            <person name="Spang A."/>
            <person name="Saw J.H."/>
            <person name="Jorgensen S.L."/>
            <person name="Zaremba-Niedzwiedzka K."/>
            <person name="Martijn J."/>
            <person name="Lind A.E."/>
            <person name="van Eijk R."/>
            <person name="Schleper C."/>
            <person name="Guy L."/>
            <person name="Ettema T.J."/>
        </authorList>
    </citation>
    <scope>NUCLEOTIDE SEQUENCE</scope>
</reference>
<evidence type="ECO:0000313" key="1">
    <source>
        <dbReference type="EMBL" id="KKM83727.1"/>
    </source>
</evidence>
<accession>A0A0F9NR34</accession>
<protein>
    <submittedName>
        <fullName evidence="1">Uncharacterized protein</fullName>
    </submittedName>
</protein>
<name>A0A0F9NR34_9ZZZZ</name>
<gene>
    <name evidence="1" type="ORF">LCGC14_1306270</name>
</gene>